<comment type="caution">
    <text evidence="2">The sequence shown here is derived from an EMBL/GenBank/DDBJ whole genome shotgun (WGS) entry which is preliminary data.</text>
</comment>
<dbReference type="InterPro" id="IPR052560">
    <property type="entry name" value="RdDP_mobile_element"/>
</dbReference>
<dbReference type="InterPro" id="IPR005135">
    <property type="entry name" value="Endo/exonuclease/phosphatase"/>
</dbReference>
<dbReference type="PANTHER" id="PTHR36688:SF2">
    <property type="entry name" value="ENDONUCLEASE_EXONUCLEASE_PHOSPHATASE DOMAIN-CONTAINING PROTEIN"/>
    <property type="match status" value="1"/>
</dbReference>
<accession>A0AAU9TDA4</accession>
<dbReference type="Proteomes" id="UP001153954">
    <property type="component" value="Unassembled WGS sequence"/>
</dbReference>
<evidence type="ECO:0000313" key="3">
    <source>
        <dbReference type="Proteomes" id="UP001153954"/>
    </source>
</evidence>
<reference evidence="2" key="1">
    <citation type="submission" date="2022-03" db="EMBL/GenBank/DDBJ databases">
        <authorList>
            <person name="Tunstrom K."/>
        </authorList>
    </citation>
    <scope>NUCLEOTIDE SEQUENCE</scope>
</reference>
<dbReference type="GO" id="GO:0003824">
    <property type="term" value="F:catalytic activity"/>
    <property type="evidence" value="ECO:0007669"/>
    <property type="project" value="InterPro"/>
</dbReference>
<dbReference type="Gene3D" id="3.60.10.10">
    <property type="entry name" value="Endonuclease/exonuclease/phosphatase"/>
    <property type="match status" value="1"/>
</dbReference>
<dbReference type="InterPro" id="IPR036691">
    <property type="entry name" value="Endo/exonu/phosph_ase_sf"/>
</dbReference>
<sequence>MLISETHFTSKSYFKIPEYNLYHTMHPDGKAYGGSAILIKANIKHHQSQSYCKDYIQATNVVVYDWNNNITVSALYCPPRHTIKESQFCDYFNTLGHRFIAAGDYNAKHTFWGSRLIVPRGRELLNCIQTNNMDVVSTGQPTYWPSDRSKIPDLIDFCVTKGITRNNISCNSCWDLSSDHSPIIINIQSNIKVTLKKCTLHNKKTNWILFRYLIDEAFKVPPPLKTEDDITNAVEFFNRNVQNAAWNSTPLDKYKSDAQSVAPNILDLIKEKRKTRKLWQQNRCPDTKKIFNHKVRELKQLLERDRNASFQAYLEGLDATAATDYSLWKATKKIKRPIVTSSPLRKLDLSWARSDQEKATTFAEHLEKVFQPHPYEGSPEHEKEVIRFIDIPDQDDIEPDYFTKSEVENIIKKANSKKAPGYDLITNKVLQELPDSGITLLTAIYNAITKLKLIPPQWKVAQIIMLLKPNKQPEDPKSYRPISLL</sequence>
<name>A0AAU9TDA4_EUPED</name>
<dbReference type="PANTHER" id="PTHR36688">
    <property type="entry name" value="ENDO/EXONUCLEASE/PHOSPHATASE DOMAIN-CONTAINING PROTEIN"/>
    <property type="match status" value="1"/>
</dbReference>
<proteinExistence type="predicted"/>
<protein>
    <recommendedName>
        <fullName evidence="1">Endonuclease/exonuclease/phosphatase domain-containing protein</fullName>
    </recommendedName>
</protein>
<dbReference type="AlphaFoldDB" id="A0AAU9TDA4"/>
<dbReference type="EMBL" id="CAKOGL010000002">
    <property type="protein sequence ID" value="CAH2083987.1"/>
    <property type="molecule type" value="Genomic_DNA"/>
</dbReference>
<gene>
    <name evidence="2" type="ORF">EEDITHA_LOCUS602</name>
</gene>
<keyword evidence="3" id="KW-1185">Reference proteome</keyword>
<evidence type="ECO:0000313" key="2">
    <source>
        <dbReference type="EMBL" id="CAH2083987.1"/>
    </source>
</evidence>
<evidence type="ECO:0000259" key="1">
    <source>
        <dbReference type="Pfam" id="PF14529"/>
    </source>
</evidence>
<organism evidence="2 3">
    <name type="scientific">Euphydryas editha</name>
    <name type="common">Edith's checkerspot</name>
    <dbReference type="NCBI Taxonomy" id="104508"/>
    <lineage>
        <taxon>Eukaryota</taxon>
        <taxon>Metazoa</taxon>
        <taxon>Ecdysozoa</taxon>
        <taxon>Arthropoda</taxon>
        <taxon>Hexapoda</taxon>
        <taxon>Insecta</taxon>
        <taxon>Pterygota</taxon>
        <taxon>Neoptera</taxon>
        <taxon>Endopterygota</taxon>
        <taxon>Lepidoptera</taxon>
        <taxon>Glossata</taxon>
        <taxon>Ditrysia</taxon>
        <taxon>Papilionoidea</taxon>
        <taxon>Nymphalidae</taxon>
        <taxon>Nymphalinae</taxon>
        <taxon>Euphydryas</taxon>
    </lineage>
</organism>
<dbReference type="Pfam" id="PF14529">
    <property type="entry name" value="Exo_endo_phos_2"/>
    <property type="match status" value="1"/>
</dbReference>
<dbReference type="SUPFAM" id="SSF56219">
    <property type="entry name" value="DNase I-like"/>
    <property type="match status" value="1"/>
</dbReference>
<feature type="domain" description="Endonuclease/exonuclease/phosphatase" evidence="1">
    <location>
        <begin position="71"/>
        <end position="184"/>
    </location>
</feature>